<dbReference type="AlphaFoldDB" id="A0A0E9QNQ4"/>
<name>A0A0E9QNQ4_ANGAN</name>
<protein>
    <submittedName>
        <fullName evidence="1">Uncharacterized protein</fullName>
    </submittedName>
</protein>
<organism evidence="1">
    <name type="scientific">Anguilla anguilla</name>
    <name type="common">European freshwater eel</name>
    <name type="synonym">Muraena anguilla</name>
    <dbReference type="NCBI Taxonomy" id="7936"/>
    <lineage>
        <taxon>Eukaryota</taxon>
        <taxon>Metazoa</taxon>
        <taxon>Chordata</taxon>
        <taxon>Craniata</taxon>
        <taxon>Vertebrata</taxon>
        <taxon>Euteleostomi</taxon>
        <taxon>Actinopterygii</taxon>
        <taxon>Neopterygii</taxon>
        <taxon>Teleostei</taxon>
        <taxon>Anguilliformes</taxon>
        <taxon>Anguillidae</taxon>
        <taxon>Anguilla</taxon>
    </lineage>
</organism>
<reference evidence="1" key="1">
    <citation type="submission" date="2014-11" db="EMBL/GenBank/DDBJ databases">
        <authorList>
            <person name="Amaro Gonzalez C."/>
        </authorList>
    </citation>
    <scope>NUCLEOTIDE SEQUENCE</scope>
</reference>
<reference evidence="1" key="2">
    <citation type="journal article" date="2015" name="Fish Shellfish Immunol.">
        <title>Early steps in the European eel (Anguilla anguilla)-Vibrio vulnificus interaction in the gills: Role of the RtxA13 toxin.</title>
        <authorList>
            <person name="Callol A."/>
            <person name="Pajuelo D."/>
            <person name="Ebbesson L."/>
            <person name="Teles M."/>
            <person name="MacKenzie S."/>
            <person name="Amaro C."/>
        </authorList>
    </citation>
    <scope>NUCLEOTIDE SEQUENCE</scope>
</reference>
<proteinExistence type="predicted"/>
<sequence>MPNVSSLVQRKEAEKEIVVLPSASSILGMSRNFSATSKAVLRLPMGSSCTDRQAEKDYPHKCQHCAS</sequence>
<dbReference type="EMBL" id="GBXM01090470">
    <property type="protein sequence ID" value="JAH18107.1"/>
    <property type="molecule type" value="Transcribed_RNA"/>
</dbReference>
<evidence type="ECO:0000313" key="1">
    <source>
        <dbReference type="EMBL" id="JAH18107.1"/>
    </source>
</evidence>
<accession>A0A0E9QNQ4</accession>